<name>A0A820FWE8_9BILA</name>
<accession>A0A820FWE8</accession>
<gene>
    <name evidence="1" type="ORF">FNK824_LOCUS39466</name>
</gene>
<reference evidence="1" key="1">
    <citation type="submission" date="2021-02" db="EMBL/GenBank/DDBJ databases">
        <authorList>
            <person name="Nowell W R."/>
        </authorList>
    </citation>
    <scope>NUCLEOTIDE SEQUENCE</scope>
</reference>
<evidence type="ECO:0000313" key="1">
    <source>
        <dbReference type="EMBL" id="CAF4270462.1"/>
    </source>
</evidence>
<dbReference type="EMBL" id="CAJOBE010025898">
    <property type="protein sequence ID" value="CAF4270462.1"/>
    <property type="molecule type" value="Genomic_DNA"/>
</dbReference>
<dbReference type="AlphaFoldDB" id="A0A820FWE8"/>
<protein>
    <submittedName>
        <fullName evidence="1">Uncharacterized protein</fullName>
    </submittedName>
</protein>
<comment type="caution">
    <text evidence="1">The sequence shown here is derived from an EMBL/GenBank/DDBJ whole genome shotgun (WGS) entry which is preliminary data.</text>
</comment>
<sequence>MASGVYSDIPVTSWNSNLGLQAVASVAAAME</sequence>
<dbReference type="Proteomes" id="UP000663874">
    <property type="component" value="Unassembled WGS sequence"/>
</dbReference>
<organism evidence="1 2">
    <name type="scientific">Rotaria sordida</name>
    <dbReference type="NCBI Taxonomy" id="392033"/>
    <lineage>
        <taxon>Eukaryota</taxon>
        <taxon>Metazoa</taxon>
        <taxon>Spiralia</taxon>
        <taxon>Gnathifera</taxon>
        <taxon>Rotifera</taxon>
        <taxon>Eurotatoria</taxon>
        <taxon>Bdelloidea</taxon>
        <taxon>Philodinida</taxon>
        <taxon>Philodinidae</taxon>
        <taxon>Rotaria</taxon>
    </lineage>
</organism>
<evidence type="ECO:0000313" key="2">
    <source>
        <dbReference type="Proteomes" id="UP000663874"/>
    </source>
</evidence>
<proteinExistence type="predicted"/>
<feature type="non-terminal residue" evidence="1">
    <location>
        <position position="31"/>
    </location>
</feature>